<dbReference type="EMBL" id="JACHMJ010000001">
    <property type="protein sequence ID" value="MBB5842080.1"/>
    <property type="molecule type" value="Genomic_DNA"/>
</dbReference>
<evidence type="ECO:0000256" key="1">
    <source>
        <dbReference type="SAM" id="MobiDB-lite"/>
    </source>
</evidence>
<keyword evidence="2" id="KW-0732">Signal</keyword>
<dbReference type="RefSeq" id="WP_184233178.1">
    <property type="nucleotide sequence ID" value="NZ_JACHMJ010000001.1"/>
</dbReference>
<sequence length="164" mass="17014">MRSPRAQHAAVAALVILACAACTPGAAEPAASPTPSATVDPTTEPTAEPTLPPGGESYGTLEELRVALTGAGIDCPSLVDPAGIPDATESGWCPDYQWGLSIYPTVEARNHVLQLNVDSQEPQPFLVGTNWLLASASQYPLEELGQVGGVLGGIVWQSPEPFPE</sequence>
<dbReference type="AlphaFoldDB" id="A0A841AEB7"/>
<dbReference type="Proteomes" id="UP000536685">
    <property type="component" value="Unassembled WGS sequence"/>
</dbReference>
<gene>
    <name evidence="3" type="ORF">HD599_000403</name>
</gene>
<dbReference type="PROSITE" id="PS51257">
    <property type="entry name" value="PROKAR_LIPOPROTEIN"/>
    <property type="match status" value="1"/>
</dbReference>
<organism evidence="3 4">
    <name type="scientific">Conyzicola lurida</name>
    <dbReference type="NCBI Taxonomy" id="1172621"/>
    <lineage>
        <taxon>Bacteria</taxon>
        <taxon>Bacillati</taxon>
        <taxon>Actinomycetota</taxon>
        <taxon>Actinomycetes</taxon>
        <taxon>Micrococcales</taxon>
        <taxon>Microbacteriaceae</taxon>
        <taxon>Conyzicola</taxon>
    </lineage>
</organism>
<proteinExistence type="predicted"/>
<name>A0A841AEB7_9MICO</name>
<evidence type="ECO:0000313" key="3">
    <source>
        <dbReference type="EMBL" id="MBB5842080.1"/>
    </source>
</evidence>
<evidence type="ECO:0000313" key="4">
    <source>
        <dbReference type="Proteomes" id="UP000536685"/>
    </source>
</evidence>
<feature type="region of interest" description="Disordered" evidence="1">
    <location>
        <begin position="27"/>
        <end position="58"/>
    </location>
</feature>
<accession>A0A841AEB7</accession>
<feature type="compositionally biased region" description="Low complexity" evidence="1">
    <location>
        <begin position="27"/>
        <end position="49"/>
    </location>
</feature>
<keyword evidence="4" id="KW-1185">Reference proteome</keyword>
<feature type="chain" id="PRO_5039609395" evidence="2">
    <location>
        <begin position="27"/>
        <end position="164"/>
    </location>
</feature>
<evidence type="ECO:0000256" key="2">
    <source>
        <dbReference type="SAM" id="SignalP"/>
    </source>
</evidence>
<reference evidence="3 4" key="1">
    <citation type="submission" date="2020-08" db="EMBL/GenBank/DDBJ databases">
        <title>Sequencing the genomes of 1000 actinobacteria strains.</title>
        <authorList>
            <person name="Klenk H.-P."/>
        </authorList>
    </citation>
    <scope>NUCLEOTIDE SEQUENCE [LARGE SCALE GENOMIC DNA]</scope>
    <source>
        <strain evidence="3 4">DSM 105784</strain>
    </source>
</reference>
<feature type="signal peptide" evidence="2">
    <location>
        <begin position="1"/>
        <end position="26"/>
    </location>
</feature>
<comment type="caution">
    <text evidence="3">The sequence shown here is derived from an EMBL/GenBank/DDBJ whole genome shotgun (WGS) entry which is preliminary data.</text>
</comment>
<protein>
    <submittedName>
        <fullName evidence="3">Uncharacterized protein</fullName>
    </submittedName>
</protein>